<reference evidence="1 2" key="1">
    <citation type="submission" date="2020-04" db="EMBL/GenBank/DDBJ databases">
        <title>Description of novel Gluconacetobacter.</title>
        <authorList>
            <person name="Sombolestani A."/>
        </authorList>
    </citation>
    <scope>NUCLEOTIDE SEQUENCE [LARGE SCALE GENOMIC DNA]</scope>
    <source>
        <strain evidence="1 2">LMG 19747</strain>
    </source>
</reference>
<sequence>MLLMDKLEVPHNLPVAEFAKLAGKSRRWIGDEIQARNLLAIVVGNRGQRVPDWHLDSVKHRLIKAVLKHTWDADAWQIYHALSRPNAMLDGRVPVDMVTQENLAEAVRATCLGLEAAYNRFRRSA</sequence>
<evidence type="ECO:0000313" key="2">
    <source>
        <dbReference type="Proteomes" id="UP000589085"/>
    </source>
</evidence>
<comment type="caution">
    <text evidence="1">The sequence shown here is derived from an EMBL/GenBank/DDBJ whole genome shotgun (WGS) entry which is preliminary data.</text>
</comment>
<accession>A0A7W4NQD6</accession>
<dbReference type="Proteomes" id="UP000589085">
    <property type="component" value="Unassembled WGS sequence"/>
</dbReference>
<dbReference type="AlphaFoldDB" id="A0A7W4NQD6"/>
<protein>
    <recommendedName>
        <fullName evidence="3">Antitoxin Xre/MbcA/ParS-like toxin-binding domain-containing protein</fullName>
    </recommendedName>
</protein>
<evidence type="ECO:0000313" key="1">
    <source>
        <dbReference type="EMBL" id="MBB2162434.1"/>
    </source>
</evidence>
<organism evidence="1 2">
    <name type="scientific">Gluconacetobacter sacchari</name>
    <dbReference type="NCBI Taxonomy" id="92759"/>
    <lineage>
        <taxon>Bacteria</taxon>
        <taxon>Pseudomonadati</taxon>
        <taxon>Pseudomonadota</taxon>
        <taxon>Alphaproteobacteria</taxon>
        <taxon>Acetobacterales</taxon>
        <taxon>Acetobacteraceae</taxon>
        <taxon>Gluconacetobacter</taxon>
    </lineage>
</organism>
<proteinExistence type="predicted"/>
<evidence type="ECO:0008006" key="3">
    <source>
        <dbReference type="Google" id="ProtNLM"/>
    </source>
</evidence>
<gene>
    <name evidence="1" type="ORF">HLH48_20145</name>
</gene>
<name>A0A7W4NQD6_9PROT</name>
<dbReference type="EMBL" id="JABEQJ010000038">
    <property type="protein sequence ID" value="MBB2162434.1"/>
    <property type="molecule type" value="Genomic_DNA"/>
</dbReference>
<dbReference type="RefSeq" id="WP_182999255.1">
    <property type="nucleotide sequence ID" value="NZ_JABEQJ010000038.1"/>
</dbReference>